<keyword evidence="2" id="KW-1185">Reference proteome</keyword>
<evidence type="ECO:0000313" key="2">
    <source>
        <dbReference type="Proteomes" id="UP001199525"/>
    </source>
</evidence>
<evidence type="ECO:0000313" key="1">
    <source>
        <dbReference type="EMBL" id="MCC5601242.1"/>
    </source>
</evidence>
<gene>
    <name evidence="1" type="ORF">LC586_19025</name>
</gene>
<sequence>MPDITAVTANAYSMAEHEIITEEDLRYFLSIHPLELYTSLNQDFFKGTGVEKAANEYLAAKK</sequence>
<reference evidence="1 2" key="1">
    <citation type="journal article" date="2021" name="Microorganisms">
        <title>Genome Evolution of Filamentous Cyanobacterium Nostoc Species: From Facultative Symbiosis to Free Living.</title>
        <authorList>
            <person name="Huo D."/>
            <person name="Li H."/>
            <person name="Cai F."/>
            <person name="Guo X."/>
            <person name="Qiao Z."/>
            <person name="Wang W."/>
            <person name="Yu G."/>
            <person name="Li R."/>
        </authorList>
    </citation>
    <scope>NUCLEOTIDE SEQUENCE [LARGE SCALE GENOMIC DNA]</scope>
    <source>
        <strain evidence="1 2">CHAB 5714</strain>
    </source>
</reference>
<name>A0ABS8IAM4_9NOSO</name>
<dbReference type="RefSeq" id="WP_229486276.1">
    <property type="nucleotide sequence ID" value="NZ_JAIVFQ010000028.1"/>
</dbReference>
<accession>A0ABS8IAM4</accession>
<comment type="caution">
    <text evidence="1">The sequence shown here is derived from an EMBL/GenBank/DDBJ whole genome shotgun (WGS) entry which is preliminary data.</text>
</comment>
<dbReference type="EMBL" id="JAIVFQ010000028">
    <property type="protein sequence ID" value="MCC5601242.1"/>
    <property type="molecule type" value="Genomic_DNA"/>
</dbReference>
<organism evidence="1 2">
    <name type="scientific">Nostoc favosum CHAB5714</name>
    <dbReference type="NCBI Taxonomy" id="2780399"/>
    <lineage>
        <taxon>Bacteria</taxon>
        <taxon>Bacillati</taxon>
        <taxon>Cyanobacteriota</taxon>
        <taxon>Cyanophyceae</taxon>
        <taxon>Nostocales</taxon>
        <taxon>Nostocaceae</taxon>
        <taxon>Nostoc</taxon>
        <taxon>Nostoc favosum</taxon>
    </lineage>
</organism>
<dbReference type="Proteomes" id="UP001199525">
    <property type="component" value="Unassembled WGS sequence"/>
</dbReference>
<proteinExistence type="predicted"/>
<protein>
    <submittedName>
        <fullName evidence="1">Uncharacterized protein</fullName>
    </submittedName>
</protein>